<evidence type="ECO:0000313" key="2">
    <source>
        <dbReference type="Proteomes" id="UP000253772"/>
    </source>
</evidence>
<sequence length="110" mass="12010">MTRLLSIWTLCLGLALAGCTYYGYPPGTVPASYDRSFFAAADAMRDQGVAIAVQNQVSGEISGDRGGVPVSAWVRQQPDGSVRVQFNANDSRDPDLVHRISQSYDRRMGR</sequence>
<dbReference type="Proteomes" id="UP000253772">
    <property type="component" value="Chromosome c2"/>
</dbReference>
<dbReference type="PROSITE" id="PS51257">
    <property type="entry name" value="PROKAR_LIPOPROTEIN"/>
    <property type="match status" value="1"/>
</dbReference>
<reference evidence="1 2" key="1">
    <citation type="submission" date="2019-03" db="EMBL/GenBank/DDBJ databases">
        <title>Comparative insights into the high quality Complete genome sequence of highly metal resistant Cupriavidus metallidurans strain BS1 isolated from a gold-copper mine.</title>
        <authorList>
            <person name="Mazhar H.S."/>
            <person name="Rensing C."/>
        </authorList>
    </citation>
    <scope>NUCLEOTIDE SEQUENCE [LARGE SCALE GENOMIC DNA]</scope>
    <source>
        <strain evidence="1 2">BS1</strain>
    </source>
</reference>
<name>A0A132HC49_9BURK</name>
<evidence type="ECO:0000313" key="1">
    <source>
        <dbReference type="EMBL" id="QBP13911.1"/>
    </source>
</evidence>
<proteinExistence type="predicted"/>
<dbReference type="RefSeq" id="WP_008641501.1">
    <property type="nucleotide sequence ID" value="NZ_CP026544.1"/>
</dbReference>
<dbReference type="EMBL" id="CP037901">
    <property type="protein sequence ID" value="QBP13911.1"/>
    <property type="molecule type" value="Genomic_DNA"/>
</dbReference>
<organism evidence="1 2">
    <name type="scientific">Cupriavidus metallidurans</name>
    <dbReference type="NCBI Taxonomy" id="119219"/>
    <lineage>
        <taxon>Bacteria</taxon>
        <taxon>Pseudomonadati</taxon>
        <taxon>Pseudomonadota</taxon>
        <taxon>Betaproteobacteria</taxon>
        <taxon>Burkholderiales</taxon>
        <taxon>Burkholderiaceae</taxon>
        <taxon>Cupriavidus</taxon>
    </lineage>
</organism>
<dbReference type="AlphaFoldDB" id="A0A132HC49"/>
<dbReference type="OrthoDB" id="8852572at2"/>
<accession>A0A132HC49</accession>
<protein>
    <submittedName>
        <fullName evidence="1">Uncharacterized protein</fullName>
    </submittedName>
</protein>
<dbReference type="GeneID" id="60824469"/>
<gene>
    <name evidence="1" type="ORF">DDF84_030705</name>
</gene>